<dbReference type="Gene3D" id="2.40.30.170">
    <property type="match status" value="1"/>
</dbReference>
<feature type="domain" description="p-hydroxybenzoic acid efflux pump subunit AaeA-like beta-barrel" evidence="7">
    <location>
        <begin position="335"/>
        <end position="427"/>
    </location>
</feature>
<dbReference type="InterPro" id="IPR058625">
    <property type="entry name" value="MdtA-like_BSH"/>
</dbReference>
<evidence type="ECO:0000256" key="2">
    <source>
        <dbReference type="ARBA" id="ARBA00022692"/>
    </source>
</evidence>
<dbReference type="SUPFAM" id="SSF111369">
    <property type="entry name" value="HlyD-like secretion proteins"/>
    <property type="match status" value="2"/>
</dbReference>
<dbReference type="PANTHER" id="PTHR30386">
    <property type="entry name" value="MEMBRANE FUSION SUBUNIT OF EMRAB-TOLC MULTIDRUG EFFLUX PUMP"/>
    <property type="match status" value="1"/>
</dbReference>
<keyword evidence="3 5" id="KW-1133">Transmembrane helix</keyword>
<evidence type="ECO:0000259" key="7">
    <source>
        <dbReference type="Pfam" id="PF25963"/>
    </source>
</evidence>
<dbReference type="Pfam" id="PF25963">
    <property type="entry name" value="Beta-barrel_AAEA"/>
    <property type="match status" value="1"/>
</dbReference>
<dbReference type="AlphaFoldDB" id="A0A1H5UXI9"/>
<evidence type="ECO:0000256" key="1">
    <source>
        <dbReference type="ARBA" id="ARBA00004167"/>
    </source>
</evidence>
<dbReference type="InterPro" id="IPR058634">
    <property type="entry name" value="AaeA-lik-b-barrel"/>
</dbReference>
<dbReference type="PRINTS" id="PR01490">
    <property type="entry name" value="RTXTOXIND"/>
</dbReference>
<dbReference type="EMBL" id="FNVA01000001">
    <property type="protein sequence ID" value="SEF79161.1"/>
    <property type="molecule type" value="Genomic_DNA"/>
</dbReference>
<dbReference type="GO" id="GO:0016020">
    <property type="term" value="C:membrane"/>
    <property type="evidence" value="ECO:0007669"/>
    <property type="project" value="UniProtKB-SubCell"/>
</dbReference>
<evidence type="ECO:0000256" key="5">
    <source>
        <dbReference type="SAM" id="Phobius"/>
    </source>
</evidence>
<dbReference type="Gene3D" id="2.40.50.100">
    <property type="match status" value="1"/>
</dbReference>
<sequence>MSEAVVDPSTEESATAHGAVEAEGITGRKKTLLICGGAVVLILLLVFGIRYVVWSFHHEETDDAYLAGHLHPISARVSDTVQRVLIDDNEHVVAGQTLVILDPNDYKVRLDQAKAALDAASRGAATADAAILSTSQSATAQTTEAVGSIGEAKALIQASKAAVTAAEAGVPRAQAQLREADATLQRDDTDLQRYEDLYAKEQISKQTVDHQRASYKVALAGQAAAQEQVRQAQAQLIAAQQGVVHAEALLTNSQGGLQSAQAVRLETRVRERQFATAKAAVAQATAAMEDAKLQLSYTIITAPVSGRIGRKSVEAGQRVQIGQPLMAIVEDQPWVVANFKETQLEKMRAGQSVDVEIDTFPKHKFHGHVDSLAPGSGNEFALLPPDNATGNFTKIVQRIPVKIVLDQDSVRRYENLLSPGMSSVVTVATR</sequence>
<evidence type="ECO:0000259" key="6">
    <source>
        <dbReference type="Pfam" id="PF25917"/>
    </source>
</evidence>
<evidence type="ECO:0000313" key="8">
    <source>
        <dbReference type="EMBL" id="SEF79161.1"/>
    </source>
</evidence>
<feature type="domain" description="Multidrug resistance protein MdtA-like barrel-sandwich hybrid" evidence="6">
    <location>
        <begin position="73"/>
        <end position="329"/>
    </location>
</feature>
<dbReference type="Proteomes" id="UP000236728">
    <property type="component" value="Unassembled WGS sequence"/>
</dbReference>
<dbReference type="PANTHER" id="PTHR30386:SF26">
    <property type="entry name" value="TRANSPORT PROTEIN COMB"/>
    <property type="match status" value="1"/>
</dbReference>
<gene>
    <name evidence="8" type="ORF">SAMN05421819_1228</name>
</gene>
<dbReference type="OrthoDB" id="9811754at2"/>
<evidence type="ECO:0000313" key="9">
    <source>
        <dbReference type="Proteomes" id="UP000236728"/>
    </source>
</evidence>
<keyword evidence="4 5" id="KW-0472">Membrane</keyword>
<keyword evidence="9" id="KW-1185">Reference proteome</keyword>
<dbReference type="Pfam" id="PF25917">
    <property type="entry name" value="BSH_RND"/>
    <property type="match status" value="1"/>
</dbReference>
<comment type="subcellular location">
    <subcellularLocation>
        <location evidence="1">Membrane</location>
        <topology evidence="1">Single-pass membrane protein</topology>
    </subcellularLocation>
</comment>
<organism evidence="8 9">
    <name type="scientific">Bryocella elongata</name>
    <dbReference type="NCBI Taxonomy" id="863522"/>
    <lineage>
        <taxon>Bacteria</taxon>
        <taxon>Pseudomonadati</taxon>
        <taxon>Acidobacteriota</taxon>
        <taxon>Terriglobia</taxon>
        <taxon>Terriglobales</taxon>
        <taxon>Acidobacteriaceae</taxon>
        <taxon>Bryocella</taxon>
    </lineage>
</organism>
<accession>A0A1H5UXI9</accession>
<proteinExistence type="predicted"/>
<dbReference type="RefSeq" id="WP_160115022.1">
    <property type="nucleotide sequence ID" value="NZ_FNVA01000001.1"/>
</dbReference>
<dbReference type="GO" id="GO:0055085">
    <property type="term" value="P:transmembrane transport"/>
    <property type="evidence" value="ECO:0007669"/>
    <property type="project" value="InterPro"/>
</dbReference>
<keyword evidence="2 5" id="KW-0812">Transmembrane</keyword>
<name>A0A1H5UXI9_9BACT</name>
<reference evidence="8 9" key="1">
    <citation type="submission" date="2016-10" db="EMBL/GenBank/DDBJ databases">
        <authorList>
            <person name="de Groot N.N."/>
        </authorList>
    </citation>
    <scope>NUCLEOTIDE SEQUENCE [LARGE SCALE GENOMIC DNA]</scope>
    <source>
        <strain evidence="8 9">DSM 22489</strain>
    </source>
</reference>
<evidence type="ECO:0000256" key="3">
    <source>
        <dbReference type="ARBA" id="ARBA00022989"/>
    </source>
</evidence>
<dbReference type="InterPro" id="IPR050739">
    <property type="entry name" value="MFP"/>
</dbReference>
<feature type="transmembrane region" description="Helical" evidence="5">
    <location>
        <begin position="32"/>
        <end position="54"/>
    </location>
</feature>
<evidence type="ECO:0000256" key="4">
    <source>
        <dbReference type="ARBA" id="ARBA00023136"/>
    </source>
</evidence>
<protein>
    <submittedName>
        <fullName evidence="8">Membrane fusion protein, multidrug efflux system</fullName>
    </submittedName>
</protein>
<dbReference type="Gene3D" id="1.10.287.470">
    <property type="entry name" value="Helix hairpin bin"/>
    <property type="match status" value="1"/>
</dbReference>